<protein>
    <submittedName>
        <fullName evidence="2">Uncharacterized protein</fullName>
    </submittedName>
</protein>
<dbReference type="HOGENOM" id="CLU_071552_0_0_14"/>
<organism evidence="2 3">
    <name type="scientific">Mycoplasma suis (strain Illinois)</name>
    <dbReference type="NCBI Taxonomy" id="768700"/>
    <lineage>
        <taxon>Bacteria</taxon>
        <taxon>Bacillati</taxon>
        <taxon>Mycoplasmatota</taxon>
        <taxon>Mollicutes</taxon>
        <taxon>Mycoplasmataceae</taxon>
        <taxon>Mycoplasma</taxon>
    </lineage>
</organism>
<feature type="compositionally biased region" description="Basic and acidic residues" evidence="1">
    <location>
        <begin position="46"/>
        <end position="59"/>
    </location>
</feature>
<dbReference type="RefSeq" id="WP_013609574.1">
    <property type="nucleotide sequence ID" value="NC_015155.1"/>
</dbReference>
<reference evidence="2 3" key="1">
    <citation type="journal article" date="2011" name="J. Bacteriol.">
        <title>Complete genome sequences of two hemotropic Mycoplasmas, Mycoplasma haemofelis strain Ohio2 and Mycoplasma suis strain Illinois.</title>
        <authorList>
            <person name="Messick J.B."/>
            <person name="Santos A.P."/>
            <person name="Guimaraes A.M."/>
        </authorList>
    </citation>
    <scope>NUCLEOTIDE SEQUENCE [LARGE SCALE GENOMIC DNA]</scope>
    <source>
        <strain evidence="2 3">Illinois</strain>
    </source>
</reference>
<name>F0QQ24_MYCSL</name>
<dbReference type="AlphaFoldDB" id="F0QQ24"/>
<feature type="compositionally biased region" description="Acidic residues" evidence="1">
    <location>
        <begin position="138"/>
        <end position="148"/>
    </location>
</feature>
<dbReference type="EMBL" id="CP002525">
    <property type="protein sequence ID" value="ADX97594.1"/>
    <property type="molecule type" value="Genomic_DNA"/>
</dbReference>
<evidence type="ECO:0000313" key="2">
    <source>
        <dbReference type="EMBL" id="ADX97594.1"/>
    </source>
</evidence>
<feature type="compositionally biased region" description="Basic and acidic residues" evidence="1">
    <location>
        <begin position="149"/>
        <end position="159"/>
    </location>
</feature>
<dbReference type="Proteomes" id="UP000007484">
    <property type="component" value="Chromosome"/>
</dbReference>
<evidence type="ECO:0000313" key="3">
    <source>
        <dbReference type="Proteomes" id="UP000007484"/>
    </source>
</evidence>
<dbReference type="KEGG" id="mss:MSU_0050"/>
<gene>
    <name evidence="2" type="ordered locus">MSU_0050</name>
</gene>
<keyword evidence="3" id="KW-1185">Reference proteome</keyword>
<feature type="compositionally biased region" description="Basic and acidic residues" evidence="1">
    <location>
        <begin position="80"/>
        <end position="100"/>
    </location>
</feature>
<feature type="region of interest" description="Disordered" evidence="1">
    <location>
        <begin position="43"/>
        <end position="159"/>
    </location>
</feature>
<proteinExistence type="predicted"/>
<sequence length="312" mass="35916">MPFLGSLSSKILSTLVVGVVSSGAITGAVIATRNKEVINNVEEVIQEPKSEGKGNKGDSSEEERDEEKLEISGEQQEDQSLERSDPSAKEINIEESKNEDSDIVQQNIVEQEEVKHDVLEPTKINNEPQEDLKGEYQLSDDPEPEKESEDSKKQREREEIDQLGVRLETVWIYGESNSKYRVCEFLSKDDGKDTTILMDLLESDNDDECEKQTVWSENRHISDLGENKEAIWVRGEGKEVKKFIEKNWEDSIKSSGYVDKEKKKPETDEQRLVEIDLENNSCKIDYQSWSEHQDWMELTCILKEYKNSKTFR</sequence>
<evidence type="ECO:0000256" key="1">
    <source>
        <dbReference type="SAM" id="MobiDB-lite"/>
    </source>
</evidence>
<accession>F0QQ24</accession>
<dbReference type="STRING" id="768700.MSU_0050"/>